<evidence type="ECO:0000313" key="2">
    <source>
        <dbReference type="EMBL" id="KAB5522210.1"/>
    </source>
</evidence>
<dbReference type="PANTHER" id="PTHR33504:SF1">
    <property type="entry name" value="FAMILY WITH SEQUENCE SIMILARITY 90, MEMBER A1B"/>
    <property type="match status" value="1"/>
</dbReference>
<dbReference type="EMBL" id="VFJC01000028">
    <property type="protein sequence ID" value="KAB5522210.1"/>
    <property type="molecule type" value="Genomic_DNA"/>
</dbReference>
<sequence length="315" mass="35916">MLYRCDEEICARRIQVCWRSHQHRKVFKLLMNTVRSAEECLTPAVLRQLSPREANLLRDSSLQCKVRFRFSGPQFPPVIVFKIFHTGRGGSYLSGKKLFQPSNQATADTCRMMGNRKFMDLMMEDELHWQGHTIARPADVTCIRDYMQYSSHLDELPAHVGGRENSWRRVSLKVLSRGGGTGATQDGLLREEPSGATVTRRPDRPIRSPAAPPSSAVSTPGPRTPNRRSARARTLADRKRRIYTLREDTREENSTVTLDHMTNSRMNKRHTADEKLVFIPDASECLALSDVSDCEWEEEAELLCSWSNQLSLDLI</sequence>
<comment type="caution">
    <text evidence="2">The sequence shown here is derived from an EMBL/GenBank/DDBJ whole genome shotgun (WGS) entry which is preliminary data.</text>
</comment>
<gene>
    <name evidence="2" type="ORF">PHYPO_G00157020</name>
</gene>
<feature type="region of interest" description="Disordered" evidence="1">
    <location>
        <begin position="177"/>
        <end position="234"/>
    </location>
</feature>
<keyword evidence="3" id="KW-1185">Reference proteome</keyword>
<evidence type="ECO:0000256" key="1">
    <source>
        <dbReference type="SAM" id="MobiDB-lite"/>
    </source>
</evidence>
<dbReference type="PANTHER" id="PTHR33504">
    <property type="entry name" value="NADH DEHYDROGENASE (UBIQUINONE) 1 BETA SUBCOMPLEX, 4"/>
    <property type="match status" value="1"/>
</dbReference>
<dbReference type="PROSITE" id="PS50096">
    <property type="entry name" value="IQ"/>
    <property type="match status" value="1"/>
</dbReference>
<proteinExistence type="predicted"/>
<reference evidence="2 3" key="1">
    <citation type="submission" date="2019-06" db="EMBL/GenBank/DDBJ databases">
        <title>A chromosome-scale genome assembly of the striped catfish, Pangasianodon hypophthalmus.</title>
        <authorList>
            <person name="Wen M."/>
            <person name="Zahm M."/>
            <person name="Roques C."/>
            <person name="Cabau C."/>
            <person name="Klopp C."/>
            <person name="Donnadieu C."/>
            <person name="Jouanno E."/>
            <person name="Avarre J.-C."/>
            <person name="Campet M."/>
            <person name="Ha T.T.T."/>
            <person name="Dugue R."/>
            <person name="Lampietro C."/>
            <person name="Louis A."/>
            <person name="Herpin A."/>
            <person name="Echchiki A."/>
            <person name="Berthelot C."/>
            <person name="Parey E."/>
            <person name="Roest-Crollius H."/>
            <person name="Braasch I."/>
            <person name="Postlethwait J."/>
            <person name="Bobe J."/>
            <person name="Montfort J."/>
            <person name="Bouchez O."/>
            <person name="Begum T."/>
            <person name="Schartl M."/>
            <person name="Guiguen Y."/>
        </authorList>
    </citation>
    <scope>NUCLEOTIDE SEQUENCE [LARGE SCALE GENOMIC DNA]</scope>
    <source>
        <strain evidence="2 3">Indonesia</strain>
        <tissue evidence="2">Blood</tissue>
    </source>
</reference>
<evidence type="ECO:0000313" key="3">
    <source>
        <dbReference type="Proteomes" id="UP000327468"/>
    </source>
</evidence>
<dbReference type="Proteomes" id="UP000327468">
    <property type="component" value="Chromosome 27"/>
</dbReference>
<protein>
    <submittedName>
        <fullName evidence="2">Uncharacterized protein</fullName>
    </submittedName>
</protein>
<feature type="compositionally biased region" description="Low complexity" evidence="1">
    <location>
        <begin position="207"/>
        <end position="221"/>
    </location>
</feature>
<name>A0A5N5JXD1_PANHP</name>
<dbReference type="AlphaFoldDB" id="A0A5N5JXD1"/>
<organism evidence="2 3">
    <name type="scientific">Pangasianodon hypophthalmus</name>
    <name type="common">Striped catfish</name>
    <name type="synonym">Helicophagus hypophthalmus</name>
    <dbReference type="NCBI Taxonomy" id="310915"/>
    <lineage>
        <taxon>Eukaryota</taxon>
        <taxon>Metazoa</taxon>
        <taxon>Chordata</taxon>
        <taxon>Craniata</taxon>
        <taxon>Vertebrata</taxon>
        <taxon>Euteleostomi</taxon>
        <taxon>Actinopterygii</taxon>
        <taxon>Neopterygii</taxon>
        <taxon>Teleostei</taxon>
        <taxon>Ostariophysi</taxon>
        <taxon>Siluriformes</taxon>
        <taxon>Pangasiidae</taxon>
        <taxon>Pangasianodon</taxon>
    </lineage>
</organism>
<accession>A0A5N5JXD1</accession>